<dbReference type="Proteomes" id="UP000183413">
    <property type="component" value="Unassembled WGS sequence"/>
</dbReference>
<name>A0A1I5Y5G5_9ACTN</name>
<dbReference type="AlphaFoldDB" id="A0A1I5Y5G5"/>
<evidence type="ECO:0000313" key="1">
    <source>
        <dbReference type="EMBL" id="SFQ39177.1"/>
    </source>
</evidence>
<evidence type="ECO:0000313" key="2">
    <source>
        <dbReference type="Proteomes" id="UP000183413"/>
    </source>
</evidence>
<organism evidence="1 2">
    <name type="scientific">Actinomadura madurae</name>
    <dbReference type="NCBI Taxonomy" id="1993"/>
    <lineage>
        <taxon>Bacteria</taxon>
        <taxon>Bacillati</taxon>
        <taxon>Actinomycetota</taxon>
        <taxon>Actinomycetes</taxon>
        <taxon>Streptosporangiales</taxon>
        <taxon>Thermomonosporaceae</taxon>
        <taxon>Actinomadura</taxon>
    </lineage>
</organism>
<sequence length="38" mass="4468">MRAVFGAVGVRFLRTQQRVKSQCLYRFGLLWLDRPVTV</sequence>
<proteinExistence type="predicted"/>
<feature type="non-terminal residue" evidence="1">
    <location>
        <position position="38"/>
    </location>
</feature>
<dbReference type="InParanoid" id="A0A1I5Y5G5"/>
<protein>
    <submittedName>
        <fullName evidence="1">Uncharacterized protein</fullName>
    </submittedName>
</protein>
<keyword evidence="2" id="KW-1185">Reference proteome</keyword>
<reference evidence="1 2" key="1">
    <citation type="submission" date="2016-10" db="EMBL/GenBank/DDBJ databases">
        <authorList>
            <person name="de Groot N.N."/>
        </authorList>
    </citation>
    <scope>NUCLEOTIDE SEQUENCE [LARGE SCALE GENOMIC DNA]</scope>
    <source>
        <strain evidence="1 2">DSM 43067</strain>
    </source>
</reference>
<gene>
    <name evidence="1" type="ORF">SAMN04489713_1301</name>
</gene>
<dbReference type="EMBL" id="FOVH01000030">
    <property type="protein sequence ID" value="SFQ39177.1"/>
    <property type="molecule type" value="Genomic_DNA"/>
</dbReference>
<accession>A0A1I5Y5G5</accession>